<accession>A0ABU8VJJ4</accession>
<dbReference type="RefSeq" id="WP_340358584.1">
    <property type="nucleotide sequence ID" value="NZ_JBBKZU010000008.1"/>
</dbReference>
<proteinExistence type="predicted"/>
<gene>
    <name evidence="1" type="ORF">WKW77_19825</name>
</gene>
<dbReference type="EMBL" id="JBBKZU010000008">
    <property type="protein sequence ID" value="MEJ8813347.1"/>
    <property type="molecule type" value="Genomic_DNA"/>
</dbReference>
<sequence length="345" mass="36621">MLSTLLASGSPRACGNSRRRRTGASTLVAFSALLAGVVQLATAQSLVLERRIELPSVGGRLDHMAVDLEGQRLFVAALAADSLEVIDLREGKRASSIGALHEPQGVLYLGSLKRLLVANGAGGGVQAFNDAKAPVTASQASLDDADNLRQDPSNGDVYVGAGKALVRLDPDTLRILQRITLAGHPESFQIERGKSRIYVNVPTAGHIAVVDRESGKVAATWPLKGAARNFPMALDEQGHRLFVVTRSPALLVVHDTGSGSEIDRVPVCGDADDLFFDSARHQIYVVCGEGQVAIVRPKGPHLAVSERVPTAQGARTGLFVPSLSRLFVAVPARTSHAEIRAYLIR</sequence>
<dbReference type="PANTHER" id="PTHR47197">
    <property type="entry name" value="PROTEIN NIRF"/>
    <property type="match status" value="1"/>
</dbReference>
<evidence type="ECO:0000313" key="1">
    <source>
        <dbReference type="EMBL" id="MEJ8813347.1"/>
    </source>
</evidence>
<dbReference type="Gene3D" id="2.130.10.10">
    <property type="entry name" value="YVTN repeat-like/Quinoprotein amine dehydrogenase"/>
    <property type="match status" value="2"/>
</dbReference>
<protein>
    <recommendedName>
        <fullName evidence="3">DNA-binding beta-propeller fold protein YncE</fullName>
    </recommendedName>
</protein>
<name>A0ABU8VJJ4_9BURK</name>
<evidence type="ECO:0008006" key="3">
    <source>
        <dbReference type="Google" id="ProtNLM"/>
    </source>
</evidence>
<dbReference type="PANTHER" id="PTHR47197:SF3">
    <property type="entry name" value="DIHYDRO-HEME D1 DEHYDROGENASE"/>
    <property type="match status" value="1"/>
</dbReference>
<dbReference type="Proteomes" id="UP001365846">
    <property type="component" value="Unassembled WGS sequence"/>
</dbReference>
<keyword evidence="2" id="KW-1185">Reference proteome</keyword>
<evidence type="ECO:0000313" key="2">
    <source>
        <dbReference type="Proteomes" id="UP001365846"/>
    </source>
</evidence>
<reference evidence="1 2" key="1">
    <citation type="submission" date="2024-03" db="EMBL/GenBank/DDBJ databases">
        <title>Novel species of the genus Variovorax.</title>
        <authorList>
            <person name="Liu Q."/>
            <person name="Xin Y.-H."/>
        </authorList>
    </citation>
    <scope>NUCLEOTIDE SEQUENCE [LARGE SCALE GENOMIC DNA]</scope>
    <source>
        <strain evidence="1 2">KACC 18899</strain>
    </source>
</reference>
<organism evidence="1 2">
    <name type="scientific">Variovorax ureilyticus</name>
    <dbReference type="NCBI Taxonomy" id="1836198"/>
    <lineage>
        <taxon>Bacteria</taxon>
        <taxon>Pseudomonadati</taxon>
        <taxon>Pseudomonadota</taxon>
        <taxon>Betaproteobacteria</taxon>
        <taxon>Burkholderiales</taxon>
        <taxon>Comamonadaceae</taxon>
        <taxon>Variovorax</taxon>
    </lineage>
</organism>
<dbReference type="InterPro" id="IPR015943">
    <property type="entry name" value="WD40/YVTN_repeat-like_dom_sf"/>
</dbReference>
<dbReference type="InterPro" id="IPR011044">
    <property type="entry name" value="Quino_amine_DH_bsu"/>
</dbReference>
<dbReference type="SUPFAM" id="SSF50969">
    <property type="entry name" value="YVTN repeat-like/Quinoprotein amine dehydrogenase"/>
    <property type="match status" value="1"/>
</dbReference>
<comment type="caution">
    <text evidence="1">The sequence shown here is derived from an EMBL/GenBank/DDBJ whole genome shotgun (WGS) entry which is preliminary data.</text>
</comment>
<dbReference type="InterPro" id="IPR051200">
    <property type="entry name" value="Host-pathogen_enzymatic-act"/>
</dbReference>